<evidence type="ECO:0000313" key="2">
    <source>
        <dbReference type="EMBL" id="MEP0864865.1"/>
    </source>
</evidence>
<protein>
    <submittedName>
        <fullName evidence="2">DUF3153 domain-containing protein</fullName>
    </submittedName>
</protein>
<proteinExistence type="predicted"/>
<dbReference type="Proteomes" id="UP001442494">
    <property type="component" value="Unassembled WGS sequence"/>
</dbReference>
<evidence type="ECO:0000256" key="1">
    <source>
        <dbReference type="SAM" id="Phobius"/>
    </source>
</evidence>
<reference evidence="2 3" key="1">
    <citation type="submission" date="2022-04" db="EMBL/GenBank/DDBJ databases">
        <title>Positive selection, recombination, and allopatry shape intraspecific diversity of widespread and dominant cyanobacteria.</title>
        <authorList>
            <person name="Wei J."/>
            <person name="Shu W."/>
            <person name="Hu C."/>
        </authorList>
    </citation>
    <scope>NUCLEOTIDE SEQUENCE [LARGE SCALE GENOMIC DNA]</scope>
    <source>
        <strain evidence="2 3">GB2-A5</strain>
    </source>
</reference>
<keyword evidence="1" id="KW-0812">Transmembrane</keyword>
<dbReference type="EMBL" id="JAMPKK010000018">
    <property type="protein sequence ID" value="MEP0864865.1"/>
    <property type="molecule type" value="Genomic_DNA"/>
</dbReference>
<name>A0ABV0JN59_9CYAN</name>
<evidence type="ECO:0000313" key="3">
    <source>
        <dbReference type="Proteomes" id="UP001442494"/>
    </source>
</evidence>
<comment type="caution">
    <text evidence="2">The sequence shown here is derived from an EMBL/GenBank/DDBJ whole genome shotgun (WGS) entry which is preliminary data.</text>
</comment>
<sequence>MNRKDKEGREENKEQGGERVRLAVLEFGGVLARMRVLWVMLLAVFLLSGCVQYDAGVNFESPNKGEIVQHIKLREQLTAFSSEQAQDWLNSLQSRAKELSGKVKRISKEEVILTVPFASGRELEEKFNEFFNPPVKKGSQPATDLPTIKSNLSLTQGNFIFWVRNRLSYDLDLRSLGVLSSDGNVIVSPGSLFDLDFSLKTPWGAKSVDNSTTAITPVVSDKGHEMVWKLNPGEVNHIEAVFWLPNPLGIGTLVIILLVVAGFYLKGKDSSGSGTVSVTPPAVPQS</sequence>
<accession>A0ABV0JN59</accession>
<keyword evidence="1" id="KW-0472">Membrane</keyword>
<keyword evidence="1" id="KW-1133">Transmembrane helix</keyword>
<dbReference type="Pfam" id="PF11353">
    <property type="entry name" value="DUF3153"/>
    <property type="match status" value="1"/>
</dbReference>
<feature type="transmembrane region" description="Helical" evidence="1">
    <location>
        <begin position="242"/>
        <end position="265"/>
    </location>
</feature>
<organism evidence="2 3">
    <name type="scientific">Funiculus sociatus GB2-A5</name>
    <dbReference type="NCBI Taxonomy" id="2933946"/>
    <lineage>
        <taxon>Bacteria</taxon>
        <taxon>Bacillati</taxon>
        <taxon>Cyanobacteriota</taxon>
        <taxon>Cyanophyceae</taxon>
        <taxon>Coleofasciculales</taxon>
        <taxon>Coleofasciculaceae</taxon>
        <taxon>Funiculus</taxon>
    </lineage>
</organism>
<dbReference type="InterPro" id="IPR021499">
    <property type="entry name" value="DUF3153"/>
</dbReference>
<keyword evidence="3" id="KW-1185">Reference proteome</keyword>
<gene>
    <name evidence="2" type="ORF">NDI37_10325</name>
</gene>
<dbReference type="RefSeq" id="WP_190425570.1">
    <property type="nucleotide sequence ID" value="NZ_JAMPKK010000018.1"/>
</dbReference>